<evidence type="ECO:0000313" key="1">
    <source>
        <dbReference type="EMBL" id="OGN08239.1"/>
    </source>
</evidence>
<protein>
    <submittedName>
        <fullName evidence="1">Uncharacterized protein</fullName>
    </submittedName>
</protein>
<accession>A0A1F8F7I5</accession>
<gene>
    <name evidence="1" type="ORF">A2750_01330</name>
</gene>
<comment type="caution">
    <text evidence="1">The sequence shown here is derived from an EMBL/GenBank/DDBJ whole genome shotgun (WGS) entry which is preliminary data.</text>
</comment>
<dbReference type="Proteomes" id="UP000178023">
    <property type="component" value="Unassembled WGS sequence"/>
</dbReference>
<dbReference type="InterPro" id="IPR016035">
    <property type="entry name" value="Acyl_Trfase/lysoPLipase"/>
</dbReference>
<sequence>MRGGFPEIAAMQSLYILLKWLKGEGLPYPHHFGGLSMGSYIATIGAMGTLSHVARGVEVMFNLSPGKISKYSPWLKIFLGALGMSFLTPLLPTHTRTGKGLATAGALTLGVAALYGAYKAPSLRSNKPLLQLLEDTMDTEAILIGKYRKELDIAVFDKNRNETMLCVNYDPPEETGHCFGEPYEFFRMRTNNDVLVSLLGSGAVPGFIKSVTVNDKKTGDGGIDPLATLILFTNAIRRGCNILLVFLETSEIKSEEGNADTALKNTVRYFEIMATLAMYSSIDRGICAVKDAGISNEITQALIKMSSVLTNQKLKKKFPHTHDAVETGIDTIYRLLQTYSFGELPPVEVVMVDSGITDYPPCSFKSFTQEDLNEFKNMGSLAARRAIPKLAEAVKKVALL</sequence>
<organism evidence="1 2">
    <name type="scientific">Candidatus Yanofskybacteria bacterium RIFCSPHIGHO2_01_FULL_45_42</name>
    <dbReference type="NCBI Taxonomy" id="1802671"/>
    <lineage>
        <taxon>Bacteria</taxon>
        <taxon>Candidatus Yanofskyibacteriota</taxon>
    </lineage>
</organism>
<dbReference type="Gene3D" id="3.40.1090.10">
    <property type="entry name" value="Cytosolic phospholipase A2 catalytic domain"/>
    <property type="match status" value="1"/>
</dbReference>
<dbReference type="EMBL" id="MGJL01000009">
    <property type="protein sequence ID" value="OGN08239.1"/>
    <property type="molecule type" value="Genomic_DNA"/>
</dbReference>
<reference evidence="1 2" key="1">
    <citation type="journal article" date="2016" name="Nat. Commun.">
        <title>Thousands of microbial genomes shed light on interconnected biogeochemical processes in an aquifer system.</title>
        <authorList>
            <person name="Anantharaman K."/>
            <person name="Brown C.T."/>
            <person name="Hug L.A."/>
            <person name="Sharon I."/>
            <person name="Castelle C.J."/>
            <person name="Probst A.J."/>
            <person name="Thomas B.C."/>
            <person name="Singh A."/>
            <person name="Wilkins M.J."/>
            <person name="Karaoz U."/>
            <person name="Brodie E.L."/>
            <person name="Williams K.H."/>
            <person name="Hubbard S.S."/>
            <person name="Banfield J.F."/>
        </authorList>
    </citation>
    <scope>NUCLEOTIDE SEQUENCE [LARGE SCALE GENOMIC DNA]</scope>
</reference>
<dbReference type="AlphaFoldDB" id="A0A1F8F7I5"/>
<name>A0A1F8F7I5_9BACT</name>
<evidence type="ECO:0000313" key="2">
    <source>
        <dbReference type="Proteomes" id="UP000178023"/>
    </source>
</evidence>
<dbReference type="SUPFAM" id="SSF52151">
    <property type="entry name" value="FabD/lysophospholipase-like"/>
    <property type="match status" value="1"/>
</dbReference>
<proteinExistence type="predicted"/>